<evidence type="ECO:0000313" key="9">
    <source>
        <dbReference type="EMBL" id="KAI6298783.1"/>
    </source>
</evidence>
<comment type="similarity">
    <text evidence="2">Belongs to the wax synthase family.</text>
</comment>
<dbReference type="Pfam" id="PF13813">
    <property type="entry name" value="MBOAT_2"/>
    <property type="match status" value="1"/>
</dbReference>
<evidence type="ECO:0000256" key="4">
    <source>
        <dbReference type="ARBA" id="ARBA00022692"/>
    </source>
</evidence>
<keyword evidence="3" id="KW-0808">Transferase</keyword>
<keyword evidence="5 7" id="KW-1133">Transmembrane helix</keyword>
<feature type="domain" description="Wax synthase" evidence="8">
    <location>
        <begin position="230"/>
        <end position="318"/>
    </location>
</feature>
<evidence type="ECO:0000256" key="6">
    <source>
        <dbReference type="ARBA" id="ARBA00023136"/>
    </source>
</evidence>
<feature type="transmembrane region" description="Helical" evidence="7">
    <location>
        <begin position="281"/>
        <end position="299"/>
    </location>
</feature>
<keyword evidence="4 7" id="KW-0812">Transmembrane</keyword>
<comment type="caution">
    <text evidence="9">The sequence shown here is derived from an EMBL/GenBank/DDBJ whole genome shotgun (WGS) entry which is preliminary data.</text>
</comment>
<dbReference type="InterPro" id="IPR032805">
    <property type="entry name" value="Wax_synthase_dom"/>
</dbReference>
<sequence length="396" mass="43283">MDSTASTAHYPRWMAGLLVAHYAVVSLSILGLSATSKARYASVCLLGAITLALQKTFMELSDSPFTSASILPCLTIQFMSSSELIIISRAVGTDFYPGASPHSLAARVYRVTLTVWNLRRIGTKWQIANIPPYSAPRSRIVYATRTVAQSALTYFLLDAMSALSPTDPVFYSVPKQTLGLDVLKLSWQDLAFRAASTASFWATIYCAVVLQTNSVSLLVVSAGLDDAASWPPFFGSPWDAYSLRRFWGHFWHQTWRKFLTGHADAISDKVLGIPRGTTVSVYTRLWLAFFISGVCHISSDVGMGIPFSKTGAFATFLLQPVGIVLEDLLRATLGKVVPVPGGVKRVLGRVWVLAFLAYSTPVWFYAQHRVAGDSGDALPVRVAPRLLSCIMQHFSG</sequence>
<name>A0ABQ8NL37_PYRGI</name>
<feature type="transmembrane region" description="Helical" evidence="7">
    <location>
        <begin position="346"/>
        <end position="366"/>
    </location>
</feature>
<evidence type="ECO:0000313" key="10">
    <source>
        <dbReference type="Proteomes" id="UP001059893"/>
    </source>
</evidence>
<organism evidence="9 10">
    <name type="scientific">Pyricularia grisea</name>
    <name type="common">Crabgrass-specific blast fungus</name>
    <name type="synonym">Magnaporthe grisea</name>
    <dbReference type="NCBI Taxonomy" id="148305"/>
    <lineage>
        <taxon>Eukaryota</taxon>
        <taxon>Fungi</taxon>
        <taxon>Dikarya</taxon>
        <taxon>Ascomycota</taxon>
        <taxon>Pezizomycotina</taxon>
        <taxon>Sordariomycetes</taxon>
        <taxon>Sordariomycetidae</taxon>
        <taxon>Magnaporthales</taxon>
        <taxon>Pyriculariaceae</taxon>
        <taxon>Pyricularia</taxon>
    </lineage>
</organism>
<dbReference type="Proteomes" id="UP001059893">
    <property type="component" value="Unassembled WGS sequence"/>
</dbReference>
<comment type="subcellular location">
    <subcellularLocation>
        <location evidence="1">Membrane</location>
        <topology evidence="1">Multi-pass membrane protein</topology>
    </subcellularLocation>
</comment>
<feature type="transmembrane region" description="Helical" evidence="7">
    <location>
        <begin position="12"/>
        <end position="32"/>
    </location>
</feature>
<evidence type="ECO:0000256" key="5">
    <source>
        <dbReference type="ARBA" id="ARBA00022989"/>
    </source>
</evidence>
<evidence type="ECO:0000259" key="8">
    <source>
        <dbReference type="Pfam" id="PF13813"/>
    </source>
</evidence>
<proteinExistence type="inferred from homology"/>
<gene>
    <name evidence="9" type="ORF">MCOR33_005168</name>
</gene>
<evidence type="ECO:0000256" key="7">
    <source>
        <dbReference type="SAM" id="Phobius"/>
    </source>
</evidence>
<protein>
    <recommendedName>
        <fullName evidence="8">Wax synthase domain-containing protein</fullName>
    </recommendedName>
</protein>
<reference evidence="9" key="1">
    <citation type="submission" date="2021-01" db="EMBL/GenBank/DDBJ databases">
        <title>Deciphering the adaptive evolutionary patterns associated with biogeogrpahic diversity in the finger millet blast pathogen Magnaporthe oryzae in Eastern Africa.</title>
        <authorList>
            <person name="Onyema G."/>
            <person name="Shittu T.A."/>
            <person name="Dodsworth S."/>
            <person name="Devilliers S."/>
            <person name="Muthumeenakshi S."/>
            <person name="Sreenivasaprasad S."/>
        </authorList>
    </citation>
    <scope>NUCLEOTIDE SEQUENCE</scope>
    <source>
        <strain evidence="9">D15/s37</strain>
    </source>
</reference>
<keyword evidence="10" id="KW-1185">Reference proteome</keyword>
<dbReference type="PANTHER" id="PTHR31595:SF67">
    <property type="entry name" value="WAX SYNTHASE DOMAIN-CONTAINING PROTEIN"/>
    <property type="match status" value="1"/>
</dbReference>
<dbReference type="PANTHER" id="PTHR31595">
    <property type="entry name" value="LONG-CHAIN-ALCOHOL O-FATTY-ACYLTRANSFERASE 3-RELATED"/>
    <property type="match status" value="1"/>
</dbReference>
<keyword evidence="6 7" id="KW-0472">Membrane</keyword>
<dbReference type="EMBL" id="JABSND010000082">
    <property type="protein sequence ID" value="KAI6298783.1"/>
    <property type="molecule type" value="Genomic_DNA"/>
</dbReference>
<evidence type="ECO:0000256" key="1">
    <source>
        <dbReference type="ARBA" id="ARBA00004141"/>
    </source>
</evidence>
<evidence type="ECO:0000256" key="2">
    <source>
        <dbReference type="ARBA" id="ARBA00007282"/>
    </source>
</evidence>
<evidence type="ECO:0000256" key="3">
    <source>
        <dbReference type="ARBA" id="ARBA00022679"/>
    </source>
</evidence>
<accession>A0ABQ8NL37</accession>
<dbReference type="InterPro" id="IPR044851">
    <property type="entry name" value="Wax_synthase"/>
</dbReference>